<dbReference type="PROSITE" id="PS50943">
    <property type="entry name" value="HTH_CROC1"/>
    <property type="match status" value="1"/>
</dbReference>
<dbReference type="Gene3D" id="1.10.260.40">
    <property type="entry name" value="lambda repressor-like DNA-binding domains"/>
    <property type="match status" value="1"/>
</dbReference>
<proteinExistence type="predicted"/>
<dbReference type="GO" id="GO:0003677">
    <property type="term" value="F:DNA binding"/>
    <property type="evidence" value="ECO:0007669"/>
    <property type="project" value="InterPro"/>
</dbReference>
<dbReference type="RefSeq" id="WP_125982098.1">
    <property type="nucleotide sequence ID" value="NZ_QXGL01000007.1"/>
</dbReference>
<dbReference type="OrthoDB" id="5074395at2"/>
<evidence type="ECO:0000313" key="3">
    <source>
        <dbReference type="Proteomes" id="UP000287533"/>
    </source>
</evidence>
<protein>
    <submittedName>
        <fullName evidence="2">XRE family transcriptional regulator</fullName>
    </submittedName>
</protein>
<reference evidence="2 3" key="1">
    <citation type="submission" date="2018-09" db="EMBL/GenBank/DDBJ databases">
        <title>Characterization of the phylogenetic diversity of five novel species belonging to the genus Bifidobacterium.</title>
        <authorList>
            <person name="Lugli G.A."/>
            <person name="Duranti S."/>
            <person name="Milani C."/>
        </authorList>
    </citation>
    <scope>NUCLEOTIDE SEQUENCE [LARGE SCALE GENOMIC DNA]</scope>
    <source>
        <strain evidence="2 3">2034B</strain>
    </source>
</reference>
<dbReference type="AlphaFoldDB" id="A0A430FEX6"/>
<organism evidence="2 3">
    <name type="scientific">Bifidobacterium goeldii</name>
    <dbReference type="NCBI Taxonomy" id="2306975"/>
    <lineage>
        <taxon>Bacteria</taxon>
        <taxon>Bacillati</taxon>
        <taxon>Actinomycetota</taxon>
        <taxon>Actinomycetes</taxon>
        <taxon>Bifidobacteriales</taxon>
        <taxon>Bifidobacteriaceae</taxon>
        <taxon>Bifidobacterium</taxon>
    </lineage>
</organism>
<comment type="caution">
    <text evidence="2">The sequence shown here is derived from an EMBL/GenBank/DDBJ whole genome shotgun (WGS) entry which is preliminary data.</text>
</comment>
<evidence type="ECO:0000313" key="2">
    <source>
        <dbReference type="EMBL" id="RSX51387.1"/>
    </source>
</evidence>
<accession>A0A430FEX6</accession>
<dbReference type="EMBL" id="QXGL01000007">
    <property type="protein sequence ID" value="RSX51387.1"/>
    <property type="molecule type" value="Genomic_DNA"/>
</dbReference>
<keyword evidence="3" id="KW-1185">Reference proteome</keyword>
<dbReference type="Pfam" id="PF13560">
    <property type="entry name" value="HTH_31"/>
    <property type="match status" value="1"/>
</dbReference>
<dbReference type="InterPro" id="IPR010982">
    <property type="entry name" value="Lambda_DNA-bd_dom_sf"/>
</dbReference>
<sequence>MTDHDTATDWAKYSQELGFTLRRLRGARGFSQERVASDAGMSKVQYQRLEGLGGAPSNPTIKTLIAVAEVLDVSIGDLVPQPWPDLRAR</sequence>
<dbReference type="Proteomes" id="UP000287533">
    <property type="component" value="Unassembled WGS sequence"/>
</dbReference>
<feature type="domain" description="HTH cro/C1-type" evidence="1">
    <location>
        <begin position="21"/>
        <end position="78"/>
    </location>
</feature>
<dbReference type="InterPro" id="IPR001387">
    <property type="entry name" value="Cro/C1-type_HTH"/>
</dbReference>
<evidence type="ECO:0000259" key="1">
    <source>
        <dbReference type="PROSITE" id="PS50943"/>
    </source>
</evidence>
<dbReference type="SMART" id="SM00530">
    <property type="entry name" value="HTH_XRE"/>
    <property type="match status" value="1"/>
</dbReference>
<gene>
    <name evidence="2" type="ORF">D2E25_1821</name>
</gene>
<dbReference type="CDD" id="cd00093">
    <property type="entry name" value="HTH_XRE"/>
    <property type="match status" value="1"/>
</dbReference>
<dbReference type="SUPFAM" id="SSF47413">
    <property type="entry name" value="lambda repressor-like DNA-binding domains"/>
    <property type="match status" value="1"/>
</dbReference>
<name>A0A430FEX6_9BIFI</name>